<sequence>MQIRVRHDDVAALVAEMAVVGRRIAIVLENLDRESKLLQSDWTGEARDAYRVAHAQWTAAQHAMNDVLRELTRRLASTNQHSIDASTSAVNVWE</sequence>
<dbReference type="RefSeq" id="WP_045256829.1">
    <property type="nucleotide sequence ID" value="NZ_JYJB01000007.1"/>
</dbReference>
<dbReference type="SUPFAM" id="SSF140453">
    <property type="entry name" value="EsxAB dimer-like"/>
    <property type="match status" value="1"/>
</dbReference>
<proteinExistence type="predicted"/>
<keyword evidence="2" id="KW-1185">Reference proteome</keyword>
<dbReference type="InterPro" id="IPR036689">
    <property type="entry name" value="ESAT-6-like_sf"/>
</dbReference>
<dbReference type="InterPro" id="IPR010310">
    <property type="entry name" value="T7SS_ESAT-6-like"/>
</dbReference>
<dbReference type="Gene3D" id="1.10.287.1060">
    <property type="entry name" value="ESAT-6-like"/>
    <property type="match status" value="1"/>
</dbReference>
<dbReference type="OrthoDB" id="4278078at2"/>
<comment type="caution">
    <text evidence="1">The sequence shown here is derived from an EMBL/GenBank/DDBJ whole genome shotgun (WGS) entry which is preliminary data.</text>
</comment>
<reference evidence="1 2" key="1">
    <citation type="submission" date="2015-02" db="EMBL/GenBank/DDBJ databases">
        <title>Draft genome sequences of ten Microbacterium spp. with emphasis on heavy metal contaminated environments.</title>
        <authorList>
            <person name="Corretto E."/>
        </authorList>
    </citation>
    <scope>NUCLEOTIDE SEQUENCE [LARGE SCALE GENOMIC DNA]</scope>
    <source>
        <strain evidence="1 2">SA35</strain>
    </source>
</reference>
<organism evidence="1 2">
    <name type="scientific">Microbacterium hydrocarbonoxydans</name>
    <dbReference type="NCBI Taxonomy" id="273678"/>
    <lineage>
        <taxon>Bacteria</taxon>
        <taxon>Bacillati</taxon>
        <taxon>Actinomycetota</taxon>
        <taxon>Actinomycetes</taxon>
        <taxon>Micrococcales</taxon>
        <taxon>Microbacteriaceae</taxon>
        <taxon>Microbacterium</taxon>
    </lineage>
</organism>
<evidence type="ECO:0008006" key="3">
    <source>
        <dbReference type="Google" id="ProtNLM"/>
    </source>
</evidence>
<gene>
    <name evidence="1" type="ORF">RS84_01190</name>
</gene>
<dbReference type="STRING" id="273678.RS84_01190"/>
<dbReference type="Pfam" id="PF06013">
    <property type="entry name" value="WXG100"/>
    <property type="match status" value="1"/>
</dbReference>
<evidence type="ECO:0000313" key="1">
    <source>
        <dbReference type="EMBL" id="KJL48431.1"/>
    </source>
</evidence>
<dbReference type="PATRIC" id="fig|273678.4.peg.1189"/>
<name>A0A0M2HP05_9MICO</name>
<dbReference type="Proteomes" id="UP000033900">
    <property type="component" value="Unassembled WGS sequence"/>
</dbReference>
<protein>
    <recommendedName>
        <fullName evidence="3">ESAT-6-like protein</fullName>
    </recommendedName>
</protein>
<evidence type="ECO:0000313" key="2">
    <source>
        <dbReference type="Proteomes" id="UP000033900"/>
    </source>
</evidence>
<dbReference type="AlphaFoldDB" id="A0A0M2HP05"/>
<dbReference type="EMBL" id="JYJB01000007">
    <property type="protein sequence ID" value="KJL48431.1"/>
    <property type="molecule type" value="Genomic_DNA"/>
</dbReference>
<accession>A0A0M2HP05</accession>